<keyword evidence="2" id="KW-1185">Reference proteome</keyword>
<dbReference type="Gene3D" id="3.40.30.10">
    <property type="entry name" value="Glutaredoxin"/>
    <property type="match status" value="1"/>
</dbReference>
<reference evidence="2" key="1">
    <citation type="journal article" date="2023" name="Int. J. Syst. Evol. Microbiol.">
        <title>Claveliimonas bilis gen. nov., sp. nov., deoxycholic acid-producing bacteria isolated from human faeces, and reclassification of Sellimonas monacensis Zenner et al. 2021 as Claveliimonas monacensis comb. nov.</title>
        <authorList>
            <person name="Hisatomi A."/>
            <person name="Kastawa N.W.E.P.G."/>
            <person name="Song I."/>
            <person name="Ohkuma M."/>
            <person name="Fukiya S."/>
            <person name="Sakamoto M."/>
        </authorList>
    </citation>
    <scope>NUCLEOTIDE SEQUENCE [LARGE SCALE GENOMIC DNA]</scope>
    <source>
        <strain evidence="2">12BBH14</strain>
    </source>
</reference>
<dbReference type="CDD" id="cd02980">
    <property type="entry name" value="TRX_Fd_family"/>
    <property type="match status" value="1"/>
</dbReference>
<proteinExistence type="predicted"/>
<dbReference type="SUPFAM" id="SSF52833">
    <property type="entry name" value="Thioredoxin-like"/>
    <property type="match status" value="1"/>
</dbReference>
<dbReference type="Proteomes" id="UP001305815">
    <property type="component" value="Chromosome"/>
</dbReference>
<name>A0ABM8IBV9_9FIRM</name>
<evidence type="ECO:0000313" key="2">
    <source>
        <dbReference type="Proteomes" id="UP001305815"/>
    </source>
</evidence>
<dbReference type="InterPro" id="IPR036249">
    <property type="entry name" value="Thioredoxin-like_sf"/>
</dbReference>
<accession>A0ABM8IBV9</accession>
<gene>
    <name evidence="1" type="ORF">Lac1_23010</name>
</gene>
<protein>
    <submittedName>
        <fullName evidence="1">NADH dehydrogenase</fullName>
    </submittedName>
</protein>
<sequence length="94" mass="10768">MIYYDKSPKNKGGYRMKIKICIGSSCHLRGSETVVKRIQELVKEQGMDEQIELGGSFCMGKCSRKVSVKVDDEIYHIGPEEVDEFFFKIIGKEE</sequence>
<evidence type="ECO:0000313" key="1">
    <source>
        <dbReference type="EMBL" id="BDZ78118.1"/>
    </source>
</evidence>
<organism evidence="1 2">
    <name type="scientific">Claveliimonas bilis</name>
    <dbReference type="NCBI Taxonomy" id="3028070"/>
    <lineage>
        <taxon>Bacteria</taxon>
        <taxon>Bacillati</taxon>
        <taxon>Bacillota</taxon>
        <taxon>Clostridia</taxon>
        <taxon>Lachnospirales</taxon>
        <taxon>Lachnospiraceae</taxon>
        <taxon>Claveliimonas</taxon>
    </lineage>
</organism>
<dbReference type="Pfam" id="PF01257">
    <property type="entry name" value="2Fe-2S_thioredx"/>
    <property type="match status" value="1"/>
</dbReference>
<dbReference type="EMBL" id="AP027742">
    <property type="protein sequence ID" value="BDZ78118.1"/>
    <property type="molecule type" value="Genomic_DNA"/>
</dbReference>